<sequence>MELTFQKSNSKEILRKSMIPSDEKRRFSISGKSSVGEKRVKPKQKKSPTMKMKKGQTKSKRVETSKRTQKKGKFISPEITKAIKEDCRKFLQEIIEVKKLNLMNTTNEEAWKKDREVLIKEYQQTLFKNDEEEASRMREGSNKNLTVACQPPVFDPFHPNALKAWTFNKKEECSTKKYGKIEGSSLIVENPKGAVIAVRAQYIKRGRKKFADGRIDYRTLPSDDIIIHHQYKYSNVLNDDFHVHFTDPIELNSTDEKFVLKPLTEDFVSLLLLVKHSNQTSIQVVKEFHSFISNPQKVCRSRKKIKRQSTGLKYNVAMVMLDAQSRSNLYRQMPRLMRLLHDNEDVMLFKKHGIHGDGTTSQMMATLAGYHYSETKENPWQRPNNKSCDEIPNLLFKKFSDAGYSTMLNEDGVTGGTFQYRMNGFKDAPTDWYTRPYWIAAHRDNNGCGKEPCVCESQDLKRIQEVLRRLVKDL</sequence>
<dbReference type="AlphaFoldDB" id="A0A7M5X9I8"/>
<evidence type="ECO:0000313" key="2">
    <source>
        <dbReference type="EnsemblMetazoa" id="CLYHEMP019769.1"/>
    </source>
</evidence>
<dbReference type="Pfam" id="PF02995">
    <property type="entry name" value="DUF229"/>
    <property type="match status" value="1"/>
</dbReference>
<feature type="region of interest" description="Disordered" evidence="1">
    <location>
        <begin position="1"/>
        <end position="72"/>
    </location>
</feature>
<name>A0A7M5X9I8_9CNID</name>
<proteinExistence type="predicted"/>
<dbReference type="InterPro" id="IPR004245">
    <property type="entry name" value="DUF229"/>
</dbReference>
<dbReference type="OrthoDB" id="413313at2759"/>
<evidence type="ECO:0000256" key="1">
    <source>
        <dbReference type="SAM" id="MobiDB-lite"/>
    </source>
</evidence>
<feature type="compositionally biased region" description="Basic residues" evidence="1">
    <location>
        <begin position="40"/>
        <end position="59"/>
    </location>
</feature>
<evidence type="ECO:0000313" key="3">
    <source>
        <dbReference type="Proteomes" id="UP000594262"/>
    </source>
</evidence>
<dbReference type="Proteomes" id="UP000594262">
    <property type="component" value="Unplaced"/>
</dbReference>
<protein>
    <submittedName>
        <fullName evidence="2">Uncharacterized protein</fullName>
    </submittedName>
</protein>
<accession>A0A7M5X9I8</accession>
<dbReference type="PANTHER" id="PTHR10974:SF1">
    <property type="entry name" value="FI08016P-RELATED"/>
    <property type="match status" value="1"/>
</dbReference>
<dbReference type="PANTHER" id="PTHR10974">
    <property type="entry name" value="FI08016P-RELATED"/>
    <property type="match status" value="1"/>
</dbReference>
<keyword evidence="3" id="KW-1185">Reference proteome</keyword>
<reference evidence="2" key="1">
    <citation type="submission" date="2021-01" db="UniProtKB">
        <authorList>
            <consortium name="EnsemblMetazoa"/>
        </authorList>
    </citation>
    <scope>IDENTIFICATION</scope>
</reference>
<dbReference type="EnsemblMetazoa" id="CLYHEMT019769.1">
    <property type="protein sequence ID" value="CLYHEMP019769.1"/>
    <property type="gene ID" value="CLYHEMG019769"/>
</dbReference>
<dbReference type="GO" id="GO:0005615">
    <property type="term" value="C:extracellular space"/>
    <property type="evidence" value="ECO:0007669"/>
    <property type="project" value="TreeGrafter"/>
</dbReference>
<organism evidence="2 3">
    <name type="scientific">Clytia hemisphaerica</name>
    <dbReference type="NCBI Taxonomy" id="252671"/>
    <lineage>
        <taxon>Eukaryota</taxon>
        <taxon>Metazoa</taxon>
        <taxon>Cnidaria</taxon>
        <taxon>Hydrozoa</taxon>
        <taxon>Hydroidolina</taxon>
        <taxon>Leptothecata</taxon>
        <taxon>Obeliida</taxon>
        <taxon>Clytiidae</taxon>
        <taxon>Clytia</taxon>
    </lineage>
</organism>
<feature type="compositionally biased region" description="Basic and acidic residues" evidence="1">
    <location>
        <begin position="9"/>
        <end position="26"/>
    </location>
</feature>